<dbReference type="EMBL" id="KQ947431">
    <property type="protein sequence ID" value="KUJ09566.1"/>
    <property type="molecule type" value="Genomic_DNA"/>
</dbReference>
<evidence type="ECO:0000313" key="2">
    <source>
        <dbReference type="Proteomes" id="UP000070700"/>
    </source>
</evidence>
<evidence type="ECO:0000313" key="1">
    <source>
        <dbReference type="EMBL" id="KUJ09566.1"/>
    </source>
</evidence>
<dbReference type="RefSeq" id="XP_018063921.1">
    <property type="nucleotide sequence ID" value="XM_018206382.1"/>
</dbReference>
<dbReference type="OrthoDB" id="27483at2759"/>
<protein>
    <submittedName>
        <fullName evidence="1">Uncharacterized protein</fullName>
    </submittedName>
</protein>
<proteinExistence type="predicted"/>
<dbReference type="GeneID" id="28816108"/>
<gene>
    <name evidence="1" type="ORF">LY89DRAFT_273244</name>
</gene>
<dbReference type="Proteomes" id="UP000070700">
    <property type="component" value="Unassembled WGS sequence"/>
</dbReference>
<reference evidence="1 2" key="1">
    <citation type="submission" date="2015-10" db="EMBL/GenBank/DDBJ databases">
        <title>Full genome of DAOMC 229536 Phialocephala scopiformis, a fungal endophyte of spruce producing the potent anti-insectan compound rugulosin.</title>
        <authorList>
            <consortium name="DOE Joint Genome Institute"/>
            <person name="Walker A.K."/>
            <person name="Frasz S.L."/>
            <person name="Seifert K.A."/>
            <person name="Miller J.D."/>
            <person name="Mondo S.J."/>
            <person name="Labutti K."/>
            <person name="Lipzen A."/>
            <person name="Dockter R."/>
            <person name="Kennedy M."/>
            <person name="Grigoriev I.V."/>
            <person name="Spatafora J.W."/>
        </authorList>
    </citation>
    <scope>NUCLEOTIDE SEQUENCE [LARGE SCALE GENOMIC DNA]</scope>
    <source>
        <strain evidence="1 2">CBS 120377</strain>
    </source>
</reference>
<dbReference type="AlphaFoldDB" id="A0A132BB00"/>
<dbReference type="InParanoid" id="A0A132BB00"/>
<dbReference type="KEGG" id="psco:LY89DRAFT_273244"/>
<organism evidence="1 2">
    <name type="scientific">Mollisia scopiformis</name>
    <name type="common">Conifer needle endophyte fungus</name>
    <name type="synonym">Phialocephala scopiformis</name>
    <dbReference type="NCBI Taxonomy" id="149040"/>
    <lineage>
        <taxon>Eukaryota</taxon>
        <taxon>Fungi</taxon>
        <taxon>Dikarya</taxon>
        <taxon>Ascomycota</taxon>
        <taxon>Pezizomycotina</taxon>
        <taxon>Leotiomycetes</taxon>
        <taxon>Helotiales</taxon>
        <taxon>Mollisiaceae</taxon>
        <taxon>Mollisia</taxon>
    </lineage>
</organism>
<name>A0A132BB00_MOLSC</name>
<sequence>MDDLFTSPQHLLDEGTVQEQYSTLMPLKRGIEPPLTAAEVSENLTITKSESSFITILVIRDFPNPGITLDKRGLVGVPPSSEDGKKIRLAALNGQMRILDNRTPLCWELSTDKVQVTNAAWISFVQDLAKEAGVRLGFGSNGVRAELLKLQISEKSRRPTAPKKTKPLAGVVGTMSIILPCTYTGGDIHAVHDGETSLLETSTKSHTNLLCVAWISDVTPEVKSITSGWRLVLLYNLMSEEGMNKDKTPEMEATVVDGPEAATPETSEPETPDACEVPLPAGLEEADLSKMGSVLEKDEEWLIDF</sequence>
<accession>A0A132BB00</accession>
<keyword evidence="2" id="KW-1185">Reference proteome</keyword>
<dbReference type="PANTHER" id="PTHR33099">
    <property type="entry name" value="FE2OG DIOXYGENASE DOMAIN-CONTAINING PROTEIN"/>
    <property type="match status" value="1"/>
</dbReference>
<dbReference type="PANTHER" id="PTHR33099:SF7">
    <property type="entry name" value="MYND-TYPE DOMAIN-CONTAINING PROTEIN"/>
    <property type="match status" value="1"/>
</dbReference>